<sequence>MGALSNYVEKRWGVKSHSIENPLVPVVGAGVTKILNNNPDRFEAVIINYDGILMRVAPASAVGEFSGIPLDPDAAPAERQLRGLWDRGIAMKWESLPAVGISAGTSYPRGTPHIWYRDIKTGRFTSYADVASRMGWFYKK</sequence>
<evidence type="ECO:0000313" key="1">
    <source>
        <dbReference type="EMBL" id="GAI59397.1"/>
    </source>
</evidence>
<accession>X1PT20</accession>
<gene>
    <name evidence="1" type="ORF">S12H4_07320</name>
</gene>
<protein>
    <submittedName>
        <fullName evidence="1">Uncharacterized protein</fullName>
    </submittedName>
</protein>
<name>X1PT20_9ZZZZ</name>
<dbReference type="EMBL" id="BARW01002683">
    <property type="protein sequence ID" value="GAI59397.1"/>
    <property type="molecule type" value="Genomic_DNA"/>
</dbReference>
<organism evidence="1">
    <name type="scientific">marine sediment metagenome</name>
    <dbReference type="NCBI Taxonomy" id="412755"/>
    <lineage>
        <taxon>unclassified sequences</taxon>
        <taxon>metagenomes</taxon>
        <taxon>ecological metagenomes</taxon>
    </lineage>
</organism>
<proteinExistence type="predicted"/>
<reference evidence="1" key="1">
    <citation type="journal article" date="2014" name="Front. Microbiol.">
        <title>High frequency of phylogenetically diverse reductive dehalogenase-homologous genes in deep subseafloor sedimentary metagenomes.</title>
        <authorList>
            <person name="Kawai M."/>
            <person name="Futagami T."/>
            <person name="Toyoda A."/>
            <person name="Takaki Y."/>
            <person name="Nishi S."/>
            <person name="Hori S."/>
            <person name="Arai W."/>
            <person name="Tsubouchi T."/>
            <person name="Morono Y."/>
            <person name="Uchiyama I."/>
            <person name="Ito T."/>
            <person name="Fujiyama A."/>
            <person name="Inagaki F."/>
            <person name="Takami H."/>
        </authorList>
    </citation>
    <scope>NUCLEOTIDE SEQUENCE</scope>
    <source>
        <strain evidence="1">Expedition CK06-06</strain>
    </source>
</reference>
<dbReference type="AlphaFoldDB" id="X1PT20"/>
<comment type="caution">
    <text evidence="1">The sequence shown here is derived from an EMBL/GenBank/DDBJ whole genome shotgun (WGS) entry which is preliminary data.</text>
</comment>